<name>A0A409WIC0_PSICY</name>
<gene>
    <name evidence="2" type="ORF">CVT25_011712</name>
</gene>
<evidence type="ECO:0000313" key="3">
    <source>
        <dbReference type="Proteomes" id="UP000283269"/>
    </source>
</evidence>
<protein>
    <submittedName>
        <fullName evidence="2">Uncharacterized protein</fullName>
    </submittedName>
</protein>
<proteinExistence type="predicted"/>
<keyword evidence="1" id="KW-0732">Signal</keyword>
<organism evidence="2 3">
    <name type="scientific">Psilocybe cyanescens</name>
    <dbReference type="NCBI Taxonomy" id="93625"/>
    <lineage>
        <taxon>Eukaryota</taxon>
        <taxon>Fungi</taxon>
        <taxon>Dikarya</taxon>
        <taxon>Basidiomycota</taxon>
        <taxon>Agaricomycotina</taxon>
        <taxon>Agaricomycetes</taxon>
        <taxon>Agaricomycetidae</taxon>
        <taxon>Agaricales</taxon>
        <taxon>Agaricineae</taxon>
        <taxon>Strophariaceae</taxon>
        <taxon>Psilocybe</taxon>
    </lineage>
</organism>
<dbReference type="InParanoid" id="A0A409WIC0"/>
<reference evidence="2 3" key="1">
    <citation type="journal article" date="2018" name="Evol. Lett.">
        <title>Horizontal gene cluster transfer increased hallucinogenic mushroom diversity.</title>
        <authorList>
            <person name="Reynolds H.T."/>
            <person name="Vijayakumar V."/>
            <person name="Gluck-Thaler E."/>
            <person name="Korotkin H.B."/>
            <person name="Matheny P.B."/>
            <person name="Slot J.C."/>
        </authorList>
    </citation>
    <scope>NUCLEOTIDE SEQUENCE [LARGE SCALE GENOMIC DNA]</scope>
    <source>
        <strain evidence="2 3">2631</strain>
    </source>
</reference>
<sequence length="111" mass="11579">MRFISLVALGAVFASNQVMANNVAFNVAPVGTACGSGTTISCNLSPGKSCKGNLNPKQSSIVITQALGNCHVSLYPQNDQHGGVIQRLNTDSTGTCVFTSVAQYQSYGIYC</sequence>
<dbReference type="PROSITE" id="PS51257">
    <property type="entry name" value="PROKAR_LIPOPROTEIN"/>
    <property type="match status" value="1"/>
</dbReference>
<accession>A0A409WIC0</accession>
<feature type="chain" id="PRO_5019433243" evidence="1">
    <location>
        <begin position="21"/>
        <end position="111"/>
    </location>
</feature>
<dbReference type="Proteomes" id="UP000283269">
    <property type="component" value="Unassembled WGS sequence"/>
</dbReference>
<comment type="caution">
    <text evidence="2">The sequence shown here is derived from an EMBL/GenBank/DDBJ whole genome shotgun (WGS) entry which is preliminary data.</text>
</comment>
<feature type="signal peptide" evidence="1">
    <location>
        <begin position="1"/>
        <end position="20"/>
    </location>
</feature>
<dbReference type="AlphaFoldDB" id="A0A409WIC0"/>
<evidence type="ECO:0000256" key="1">
    <source>
        <dbReference type="SAM" id="SignalP"/>
    </source>
</evidence>
<dbReference type="OrthoDB" id="2970010at2759"/>
<keyword evidence="3" id="KW-1185">Reference proteome</keyword>
<dbReference type="EMBL" id="NHYD01003423">
    <property type="protein sequence ID" value="PPQ78253.1"/>
    <property type="molecule type" value="Genomic_DNA"/>
</dbReference>
<evidence type="ECO:0000313" key="2">
    <source>
        <dbReference type="EMBL" id="PPQ78253.1"/>
    </source>
</evidence>